<dbReference type="InterPro" id="IPR006212">
    <property type="entry name" value="Furin_repeat"/>
</dbReference>
<dbReference type="AlphaFoldDB" id="V6TX28"/>
<dbReference type="Gene3D" id="2.10.220.10">
    <property type="entry name" value="Hormone Receptor, Insulin-like Growth Factor Receptor 1, Chain A, domain 2"/>
    <property type="match status" value="1"/>
</dbReference>
<reference evidence="2" key="1">
    <citation type="submission" date="2012-02" db="EMBL/GenBank/DDBJ databases">
        <title>Genome sequencing of Giardia lamblia Genotypes A2 and B isolates (DH and GS) and comparative analysis with the genomes of Genotypes A1 and E (WB and Pig).</title>
        <authorList>
            <person name="Adam R."/>
            <person name="Dahlstrom E."/>
            <person name="Martens C."/>
            <person name="Bruno D."/>
            <person name="Barbian K."/>
            <person name="Porcella S.F."/>
            <person name="Nash T."/>
        </authorList>
    </citation>
    <scope>NUCLEOTIDE SEQUENCE</scope>
    <source>
        <strain evidence="2">GS</strain>
    </source>
</reference>
<dbReference type="Proteomes" id="UP000018040">
    <property type="component" value="Unassembled WGS sequence"/>
</dbReference>
<evidence type="ECO:0000313" key="1">
    <source>
        <dbReference type="EMBL" id="ESU43281.1"/>
    </source>
</evidence>
<reference evidence="1 2" key="2">
    <citation type="journal article" date="2013" name="Genome Biol. Evol.">
        <title>Genome sequencing of Giardia lamblia genotypes A2 and B isolates (DH and GS) and comparative analysis with the genomes of genotypes A1 and E (WB and Pig).</title>
        <authorList>
            <person name="Adam R.D."/>
            <person name="Dahlstrom E.W."/>
            <person name="Martens C.A."/>
            <person name="Bruno D.P."/>
            <person name="Barbian K.D."/>
            <person name="Ricklefs S.M."/>
            <person name="Hernandez M.M."/>
            <person name="Narla N.P."/>
            <person name="Patel R.B."/>
            <person name="Porcella S.F."/>
            <person name="Nash T.E."/>
        </authorList>
    </citation>
    <scope>NUCLEOTIDE SEQUENCE [LARGE SCALE GENOMIC DNA]</scope>
    <source>
        <strain evidence="1 2">GS</strain>
    </source>
</reference>
<dbReference type="SUPFAM" id="SSF57184">
    <property type="entry name" value="Growth factor receptor domain"/>
    <property type="match status" value="1"/>
</dbReference>
<dbReference type="SMART" id="SM00261">
    <property type="entry name" value="FU"/>
    <property type="match status" value="2"/>
</dbReference>
<proteinExistence type="predicted"/>
<accession>V6TX28</accession>
<dbReference type="InterPro" id="IPR009030">
    <property type="entry name" value="Growth_fac_rcpt_cys_sf"/>
</dbReference>
<protein>
    <submittedName>
        <fullName evidence="1">Nucleoporin NSP1</fullName>
    </submittedName>
</protein>
<gene>
    <name evidence="1" type="ORF">GSB_151886</name>
</gene>
<evidence type="ECO:0000313" key="2">
    <source>
        <dbReference type="Proteomes" id="UP000018040"/>
    </source>
</evidence>
<sequence length="257" mass="26362">VADSECAGNTYPDPVTRTCKESGIADCTACTYNAIVSKPQCTACNSKIVKIGPDGTTTCVTAGDCAQNDTEGAYFLTKNSDKCLLCYDKSDTSDAVNTGIEGCGTCKKAAPDQALTCTACTDGYYDSGNGAVTCSVCGANCATCAKATKDQCSTCKPGYFLKGTSSGECVACDSVSDGGREGCSACLNTDTFKCADCKPNYRKQQNGGAVDDYTCTKTCEDETACGGTAGACGAIVVGGDGNIKYHCSQCRQQQLSC</sequence>
<feature type="non-terminal residue" evidence="1">
    <location>
        <position position="1"/>
    </location>
</feature>
<dbReference type="EMBL" id="AHHH01000054">
    <property type="protein sequence ID" value="ESU43281.1"/>
    <property type="molecule type" value="Genomic_DNA"/>
</dbReference>
<organism evidence="1 2">
    <name type="scientific">Giardia intestinalis</name>
    <name type="common">Giardia lamblia</name>
    <dbReference type="NCBI Taxonomy" id="5741"/>
    <lineage>
        <taxon>Eukaryota</taxon>
        <taxon>Metamonada</taxon>
        <taxon>Diplomonadida</taxon>
        <taxon>Hexamitidae</taxon>
        <taxon>Giardiinae</taxon>
        <taxon>Giardia</taxon>
    </lineage>
</organism>
<comment type="caution">
    <text evidence="1">The sequence shown here is derived from an EMBL/GenBank/DDBJ whole genome shotgun (WGS) entry which is preliminary data.</text>
</comment>
<name>V6TX28_GIAIN</name>
<dbReference type="OrthoDB" id="300641at2759"/>